<comment type="similarity">
    <text evidence="1">Belongs to the membrane fusion protein (MFP) (TC 8.A.1) family.</text>
</comment>
<dbReference type="Gene3D" id="2.40.420.20">
    <property type="match status" value="1"/>
</dbReference>
<dbReference type="SUPFAM" id="SSF111369">
    <property type="entry name" value="HlyD-like secretion proteins"/>
    <property type="match status" value="1"/>
</dbReference>
<gene>
    <name evidence="4" type="ORF">AREALGSMS7_01057</name>
</gene>
<dbReference type="Proteomes" id="UP000204551">
    <property type="component" value="Chromosome"/>
</dbReference>
<dbReference type="GO" id="GO:0005886">
    <property type="term" value="C:plasma membrane"/>
    <property type="evidence" value="ECO:0007669"/>
    <property type="project" value="TreeGrafter"/>
</dbReference>
<dbReference type="Pfam" id="PF25917">
    <property type="entry name" value="BSH_RND"/>
    <property type="match status" value="1"/>
</dbReference>
<protein>
    <submittedName>
        <fullName evidence="4">Efflux pump periplasmic linker BepF</fullName>
    </submittedName>
</protein>
<dbReference type="Pfam" id="PF25944">
    <property type="entry name" value="Beta-barrel_RND"/>
    <property type="match status" value="1"/>
</dbReference>
<evidence type="ECO:0000259" key="3">
    <source>
        <dbReference type="Pfam" id="PF25944"/>
    </source>
</evidence>
<dbReference type="GO" id="GO:0030313">
    <property type="term" value="C:cell envelope"/>
    <property type="evidence" value="ECO:0007669"/>
    <property type="project" value="UniProtKB-SubCell"/>
</dbReference>
<evidence type="ECO:0000259" key="2">
    <source>
        <dbReference type="Pfam" id="PF25917"/>
    </source>
</evidence>
<dbReference type="GO" id="GO:0022857">
    <property type="term" value="F:transmembrane transporter activity"/>
    <property type="evidence" value="ECO:0007669"/>
    <property type="project" value="InterPro"/>
</dbReference>
<dbReference type="PANTHER" id="PTHR30158">
    <property type="entry name" value="ACRA/E-RELATED COMPONENT OF DRUG EFFLUX TRANSPORTER"/>
    <property type="match status" value="1"/>
</dbReference>
<dbReference type="EMBL" id="CP022515">
    <property type="protein sequence ID" value="ASO04533.1"/>
    <property type="molecule type" value="Genomic_DNA"/>
</dbReference>
<dbReference type="PANTHER" id="PTHR30158:SF23">
    <property type="entry name" value="MULTIDRUG RESISTANCE PROTEIN MEXA"/>
    <property type="match status" value="1"/>
</dbReference>
<dbReference type="InterPro" id="IPR058625">
    <property type="entry name" value="MdtA-like_BSH"/>
</dbReference>
<reference evidence="4 5" key="1">
    <citation type="submission" date="2017-07" db="EMBL/GenBank/DDBJ databases">
        <title>Genome Sequence of Arenibacter algicola Strain SMS7 Isolated from a culture of the Diatom Skeletonema marinoi.</title>
        <authorList>
            <person name="Topel M."/>
            <person name="Pinder M.I.M."/>
            <person name="Johansson O.N."/>
            <person name="Kourtchenko O."/>
            <person name="Godhe A."/>
            <person name="Clarke A.K."/>
        </authorList>
    </citation>
    <scope>NUCLEOTIDE SEQUENCE [LARGE SCALE GENOMIC DNA]</scope>
    <source>
        <strain evidence="4 5">SMS7</strain>
    </source>
</reference>
<feature type="domain" description="Multidrug resistance protein MdtA-like barrel-sandwich hybrid" evidence="2">
    <location>
        <begin position="59"/>
        <end position="185"/>
    </location>
</feature>
<dbReference type="AlphaFoldDB" id="A0A221UTE4"/>
<dbReference type="KEGG" id="aalg:AREALGSMS7_01057"/>
<name>A0A221UTE4_9FLAO</name>
<dbReference type="Gene3D" id="2.40.50.100">
    <property type="match status" value="1"/>
</dbReference>
<sequence length="370" mass="40023">MKRSHYFYFVIGLLVLQACKQQPQQQAPVALPYPVISIPTKTVIAHNIYPASVEGTNNSSVRAKVPGYITQVQVDEGQKVRKGQVLFKLETQSLSQDAEAAKANINAAQVEVDKLIPLVEKNIISSVQLETAKAKLAQAKSGYSSIAANIGYATIKSPIDGYVGSIPFREGALVSPSDPQPLTTVSTTEDVYVFFALNEKDYLNFLKTTKGTTRDEKVKNFPEVELELATGTIYDQKGKIETVTGQINKTTGTVTFRAKFPNPNGLLANGSSGAIRIPKTYENTLVVPESATYEQQGIVYAYKVQGDTLAISIPIGVLDRVDGLVVLDSGLKKGDHIVGSGVGKLRNNTPIVPQMVEFDSIANGLKTVFK</sequence>
<organism evidence="4 5">
    <name type="scientific">Arenibacter algicola</name>
    <dbReference type="NCBI Taxonomy" id="616991"/>
    <lineage>
        <taxon>Bacteria</taxon>
        <taxon>Pseudomonadati</taxon>
        <taxon>Bacteroidota</taxon>
        <taxon>Flavobacteriia</taxon>
        <taxon>Flavobacteriales</taxon>
        <taxon>Flavobacteriaceae</taxon>
        <taxon>Arenibacter</taxon>
    </lineage>
</organism>
<evidence type="ECO:0000256" key="1">
    <source>
        <dbReference type="ARBA" id="ARBA00009477"/>
    </source>
</evidence>
<dbReference type="Gene3D" id="1.10.287.470">
    <property type="entry name" value="Helix hairpin bin"/>
    <property type="match status" value="1"/>
</dbReference>
<evidence type="ECO:0000313" key="5">
    <source>
        <dbReference type="Proteomes" id="UP000204551"/>
    </source>
</evidence>
<dbReference type="GO" id="GO:0046677">
    <property type="term" value="P:response to antibiotic"/>
    <property type="evidence" value="ECO:0007669"/>
    <property type="project" value="TreeGrafter"/>
</dbReference>
<dbReference type="RefSeq" id="WP_093977511.1">
    <property type="nucleotide sequence ID" value="NZ_CP022515.1"/>
</dbReference>
<evidence type="ECO:0000313" key="4">
    <source>
        <dbReference type="EMBL" id="ASO04533.1"/>
    </source>
</evidence>
<dbReference type="InterPro" id="IPR058626">
    <property type="entry name" value="MdtA-like_b-barrel"/>
</dbReference>
<accession>A0A221UTE4</accession>
<feature type="domain" description="Multidrug resistance protein MdtA-like beta-barrel" evidence="3">
    <location>
        <begin position="191"/>
        <end position="277"/>
    </location>
</feature>
<dbReference type="Gene3D" id="2.40.30.170">
    <property type="match status" value="1"/>
</dbReference>
<dbReference type="PROSITE" id="PS51257">
    <property type="entry name" value="PROKAR_LIPOPROTEIN"/>
    <property type="match status" value="1"/>
</dbReference>
<dbReference type="NCBIfam" id="TIGR01730">
    <property type="entry name" value="RND_mfp"/>
    <property type="match status" value="1"/>
</dbReference>
<dbReference type="InterPro" id="IPR006143">
    <property type="entry name" value="RND_pump_MFP"/>
</dbReference>
<proteinExistence type="inferred from homology"/>